<dbReference type="InParanoid" id="A0A2T3A9P6"/>
<organism evidence="1 2">
    <name type="scientific">Coniella lustricola</name>
    <dbReference type="NCBI Taxonomy" id="2025994"/>
    <lineage>
        <taxon>Eukaryota</taxon>
        <taxon>Fungi</taxon>
        <taxon>Dikarya</taxon>
        <taxon>Ascomycota</taxon>
        <taxon>Pezizomycotina</taxon>
        <taxon>Sordariomycetes</taxon>
        <taxon>Sordariomycetidae</taxon>
        <taxon>Diaporthales</taxon>
        <taxon>Schizoparmaceae</taxon>
        <taxon>Coniella</taxon>
    </lineage>
</organism>
<evidence type="ECO:0000313" key="2">
    <source>
        <dbReference type="Proteomes" id="UP000241462"/>
    </source>
</evidence>
<proteinExistence type="predicted"/>
<reference evidence="1 2" key="1">
    <citation type="journal article" date="2018" name="Mycol. Prog.">
        <title>Coniella lustricola, a new species from submerged detritus.</title>
        <authorList>
            <person name="Raudabaugh D.B."/>
            <person name="Iturriaga T."/>
            <person name="Carver A."/>
            <person name="Mondo S."/>
            <person name="Pangilinan J."/>
            <person name="Lipzen A."/>
            <person name="He G."/>
            <person name="Amirebrahimi M."/>
            <person name="Grigoriev I.V."/>
            <person name="Miller A.N."/>
        </authorList>
    </citation>
    <scope>NUCLEOTIDE SEQUENCE [LARGE SCALE GENOMIC DNA]</scope>
    <source>
        <strain evidence="1 2">B22-T-1</strain>
    </source>
</reference>
<protein>
    <submittedName>
        <fullName evidence="1">Uncharacterized protein</fullName>
    </submittedName>
</protein>
<keyword evidence="2" id="KW-1185">Reference proteome</keyword>
<accession>A0A2T3A9P6</accession>
<sequence length="170" mass="19394">MTSYIHRIPDVRREWRIEAVGPGSQSGKSLRGCDEQLSVEAPWRRVFLSFCHAERWNSVRMETLSLLFEPSTRGCPAPVKCQSLDRLPTISGLNAASSFFSSFDPISSSPRKGRWREVHLPFSAALFQRNRPKQTVVRLMSHINIVLISTIFLLKNPSETAPRVQYPFHV</sequence>
<name>A0A2T3A9P6_9PEZI</name>
<dbReference type="AlphaFoldDB" id="A0A2T3A9P6"/>
<gene>
    <name evidence="1" type="ORF">BD289DRAFT_432434</name>
</gene>
<dbReference type="Proteomes" id="UP000241462">
    <property type="component" value="Unassembled WGS sequence"/>
</dbReference>
<evidence type="ECO:0000313" key="1">
    <source>
        <dbReference type="EMBL" id="PSR87296.1"/>
    </source>
</evidence>
<dbReference type="EMBL" id="KZ678430">
    <property type="protein sequence ID" value="PSR87296.1"/>
    <property type="molecule type" value="Genomic_DNA"/>
</dbReference>